<name>A0A395R461_9PSED</name>
<dbReference type="Proteomes" id="UP000265411">
    <property type="component" value="Unassembled WGS sequence"/>
</dbReference>
<gene>
    <name evidence="1" type="ORF">ASB58_12010</name>
</gene>
<reference evidence="1 2" key="1">
    <citation type="journal article" date="2018" name="Syst. Appl. Microbiol.">
        <title>Pseudomonas gallaeciensis sp. nov., isolated from crude-oil-contaminated intertidal sand samples after the Prestige oil spill.</title>
        <authorList>
            <person name="Mulet M."/>
            <person name="Sanchez D."/>
            <person name="Rodriguez A.C."/>
            <person name="Nogales B."/>
            <person name="Bosch R."/>
            <person name="Busquets A."/>
            <person name="Gomila M."/>
            <person name="Lalucat J."/>
            <person name="Garcia-Valdes E."/>
        </authorList>
    </citation>
    <scope>NUCLEOTIDE SEQUENCE [LARGE SCALE GENOMIC DNA]</scope>
    <source>
        <strain evidence="1 2">V113</strain>
    </source>
</reference>
<keyword evidence="2" id="KW-1185">Reference proteome</keyword>
<accession>A0A395R461</accession>
<evidence type="ECO:0000313" key="2">
    <source>
        <dbReference type="Proteomes" id="UP000265411"/>
    </source>
</evidence>
<dbReference type="AlphaFoldDB" id="A0A395R461"/>
<organism evidence="1 2">
    <name type="scientific">Pseudomonas abyssi</name>
    <dbReference type="NCBI Taxonomy" id="170540"/>
    <lineage>
        <taxon>Bacteria</taxon>
        <taxon>Pseudomonadati</taxon>
        <taxon>Pseudomonadota</taxon>
        <taxon>Gammaproteobacteria</taxon>
        <taxon>Pseudomonadales</taxon>
        <taxon>Pseudomonadaceae</taxon>
        <taxon>Pseudomonas</taxon>
    </lineage>
</organism>
<comment type="caution">
    <text evidence="1">The sequence shown here is derived from an EMBL/GenBank/DDBJ whole genome shotgun (WGS) entry which is preliminary data.</text>
</comment>
<dbReference type="EMBL" id="LMAZ01000003">
    <property type="protein sequence ID" value="RGP54589.1"/>
    <property type="molecule type" value="Genomic_DNA"/>
</dbReference>
<proteinExistence type="predicted"/>
<protein>
    <submittedName>
        <fullName evidence="1">Uncharacterized protein</fullName>
    </submittedName>
</protein>
<evidence type="ECO:0000313" key="1">
    <source>
        <dbReference type="EMBL" id="RGP54589.1"/>
    </source>
</evidence>
<sequence length="78" mass="9179">MLDAGSRYLAGSCSIQELNGYASQLATVLRFSEAHPKIKETADEWTAMIYRRWNEWNDVKDPLSEEEFRKWLKDQLLK</sequence>